<dbReference type="AlphaFoldDB" id="A0A7V2F411"/>
<evidence type="ECO:0000259" key="1">
    <source>
        <dbReference type="Pfam" id="PF13860"/>
    </source>
</evidence>
<dbReference type="InterPro" id="IPR025965">
    <property type="entry name" value="FlgD/Vpr_Ig-like"/>
</dbReference>
<proteinExistence type="predicted"/>
<dbReference type="InterPro" id="IPR026444">
    <property type="entry name" value="Secre_tail"/>
</dbReference>
<feature type="domain" description="FlgD/Vpr Ig-like" evidence="1">
    <location>
        <begin position="171"/>
        <end position="227"/>
    </location>
</feature>
<dbReference type="EMBL" id="DSEC01000231">
    <property type="protein sequence ID" value="HER43456.1"/>
    <property type="molecule type" value="Genomic_DNA"/>
</dbReference>
<dbReference type="Proteomes" id="UP000886069">
    <property type="component" value="Unassembled WGS sequence"/>
</dbReference>
<name>A0A7V2F411_UNCEI</name>
<dbReference type="Pfam" id="PF13860">
    <property type="entry name" value="FlgD_ig"/>
    <property type="match status" value="1"/>
</dbReference>
<comment type="caution">
    <text evidence="2">The sequence shown here is derived from an EMBL/GenBank/DDBJ whole genome shotgun (WGS) entry which is preliminary data.</text>
</comment>
<accession>A0A7V2F411</accession>
<protein>
    <submittedName>
        <fullName evidence="2">T9SS type A sorting domain-containing protein</fullName>
    </submittedName>
</protein>
<organism evidence="2">
    <name type="scientific">Eiseniibacteriota bacterium</name>
    <dbReference type="NCBI Taxonomy" id="2212470"/>
    <lineage>
        <taxon>Bacteria</taxon>
        <taxon>Candidatus Eiseniibacteriota</taxon>
    </lineage>
</organism>
<dbReference type="Gene3D" id="2.60.40.4070">
    <property type="match status" value="1"/>
</dbReference>
<gene>
    <name evidence="2" type="ORF">ENO08_03255</name>
</gene>
<evidence type="ECO:0000313" key="2">
    <source>
        <dbReference type="EMBL" id="HER43456.1"/>
    </source>
</evidence>
<sequence length="241" mass="26538">VFGNSEERLARNALRALETYDGLPDGEGAVHRWIVPARRAARIELEAGPAFVWSQGIRQPAATIVLPPSLEGEEVEWLRGMNGAEVRHRQAGGRILVTVLGPADTGSIEVEGQLTDGTIFTATLSGEMLLETRDEGRQDDLLPDDSVQLYPNPFLTSLNINLRIFDSALAEESAGSSSVRIYDVRGRLVRTILEQGSIHPGDYLHTWDGFDEYGKEAAPGVYYVKLQIGDRSVTKRVILLR</sequence>
<dbReference type="NCBIfam" id="TIGR04183">
    <property type="entry name" value="Por_Secre_tail"/>
    <property type="match status" value="1"/>
</dbReference>
<feature type="non-terminal residue" evidence="2">
    <location>
        <position position="1"/>
    </location>
</feature>
<reference evidence="2" key="1">
    <citation type="journal article" date="2020" name="mSystems">
        <title>Genome- and Community-Level Interaction Insights into Carbon Utilization and Element Cycling Functions of Hydrothermarchaeota in Hydrothermal Sediment.</title>
        <authorList>
            <person name="Zhou Z."/>
            <person name="Liu Y."/>
            <person name="Xu W."/>
            <person name="Pan J."/>
            <person name="Luo Z.H."/>
            <person name="Li M."/>
        </authorList>
    </citation>
    <scope>NUCLEOTIDE SEQUENCE [LARGE SCALE GENOMIC DNA]</scope>
    <source>
        <strain evidence="2">SpSt-1233</strain>
    </source>
</reference>